<evidence type="ECO:0000313" key="10">
    <source>
        <dbReference type="Proteomes" id="UP001056707"/>
    </source>
</evidence>
<dbReference type="PANTHER" id="PTHR43808:SF31">
    <property type="entry name" value="N-ACETYL-L-CITRULLINE DEACETYLASE"/>
    <property type="match status" value="1"/>
</dbReference>
<dbReference type="PROSITE" id="PS00759">
    <property type="entry name" value="ARGE_DAPE_CPG2_2"/>
    <property type="match status" value="1"/>
</dbReference>
<dbReference type="InterPro" id="IPR010964">
    <property type="entry name" value="M20A_pepV-rel"/>
</dbReference>
<evidence type="ECO:0000256" key="3">
    <source>
        <dbReference type="ARBA" id="ARBA00022670"/>
    </source>
</evidence>
<reference evidence="9" key="1">
    <citation type="submission" date="2022-05" db="EMBL/GenBank/DDBJ databases">
        <authorList>
            <person name="Oliphant S.A."/>
            <person name="Watson-Haigh N.S."/>
            <person name="Sumby K.M."/>
            <person name="Gardner J.M."/>
            <person name="Jiranek V."/>
        </authorList>
    </citation>
    <scope>NUCLEOTIDE SEQUENCE</scope>
    <source>
        <strain evidence="9">KI16_H9</strain>
    </source>
</reference>
<dbReference type="SUPFAM" id="SSF55031">
    <property type="entry name" value="Bacterial exopeptidase dimerisation domain"/>
    <property type="match status" value="1"/>
</dbReference>
<dbReference type="Gene3D" id="3.40.630.10">
    <property type="entry name" value="Zn peptidases"/>
    <property type="match status" value="1"/>
</dbReference>
<evidence type="ECO:0000256" key="2">
    <source>
        <dbReference type="ARBA" id="ARBA00006247"/>
    </source>
</evidence>
<protein>
    <submittedName>
        <fullName evidence="9">Dipeptidase PepV</fullName>
        <ecNumber evidence="9">3.4.13.-</ecNumber>
    </submittedName>
</protein>
<keyword evidence="3" id="KW-0645">Protease</keyword>
<dbReference type="InterPro" id="IPR050072">
    <property type="entry name" value="Peptidase_M20A"/>
</dbReference>
<dbReference type="GO" id="GO:0016805">
    <property type="term" value="F:dipeptidase activity"/>
    <property type="evidence" value="ECO:0007669"/>
    <property type="project" value="UniProtKB-KW"/>
</dbReference>
<evidence type="ECO:0000256" key="5">
    <source>
        <dbReference type="ARBA" id="ARBA00022801"/>
    </source>
</evidence>
<dbReference type="NCBIfam" id="NF005591">
    <property type="entry name" value="PRK07318.1"/>
    <property type="match status" value="1"/>
</dbReference>
<keyword evidence="8" id="KW-0482">Metalloprotease</keyword>
<dbReference type="CDD" id="cd03888">
    <property type="entry name" value="M20_PepV"/>
    <property type="match status" value="1"/>
</dbReference>
<comment type="cofactor">
    <cofactor evidence="1">
        <name>Zn(2+)</name>
        <dbReference type="ChEBI" id="CHEBI:29105"/>
    </cofactor>
</comment>
<proteinExistence type="inferred from homology"/>
<dbReference type="InterPro" id="IPR002933">
    <property type="entry name" value="Peptidase_M20"/>
</dbReference>
<evidence type="ECO:0000256" key="4">
    <source>
        <dbReference type="ARBA" id="ARBA00022723"/>
    </source>
</evidence>
<dbReference type="InterPro" id="IPR036264">
    <property type="entry name" value="Bact_exopeptidase_dim_dom"/>
</dbReference>
<dbReference type="SUPFAM" id="SSF53187">
    <property type="entry name" value="Zn-dependent exopeptidases"/>
    <property type="match status" value="1"/>
</dbReference>
<evidence type="ECO:0000256" key="1">
    <source>
        <dbReference type="ARBA" id="ARBA00001947"/>
    </source>
</evidence>
<name>A0ABY5BS89_9LACO</name>
<keyword evidence="10" id="KW-1185">Reference proteome</keyword>
<keyword evidence="7 9" id="KW-0224">Dipeptidase</keyword>
<gene>
    <name evidence="9" type="primary">pepV</name>
    <name evidence="9" type="ORF">M3M35_01945</name>
</gene>
<dbReference type="EC" id="3.4.13.-" evidence="9"/>
<dbReference type="PANTHER" id="PTHR43808">
    <property type="entry name" value="ACETYLORNITHINE DEACETYLASE"/>
    <property type="match status" value="1"/>
</dbReference>
<dbReference type="RefSeq" id="WP_252750346.1">
    <property type="nucleotide sequence ID" value="NZ_CP097116.1"/>
</dbReference>
<accession>A0ABY5BS89</accession>
<keyword evidence="5 9" id="KW-0378">Hydrolase</keyword>
<organism evidence="9 10">
    <name type="scientific">Fructilactobacillus myrtifloralis</name>
    <dbReference type="NCBI Taxonomy" id="2940301"/>
    <lineage>
        <taxon>Bacteria</taxon>
        <taxon>Bacillati</taxon>
        <taxon>Bacillota</taxon>
        <taxon>Bacilli</taxon>
        <taxon>Lactobacillales</taxon>
        <taxon>Lactobacillaceae</taxon>
        <taxon>Fructilactobacillus</taxon>
    </lineage>
</organism>
<dbReference type="Pfam" id="PF01546">
    <property type="entry name" value="Peptidase_M20"/>
    <property type="match status" value="1"/>
</dbReference>
<comment type="similarity">
    <text evidence="2">Belongs to the peptidase M20A family.</text>
</comment>
<keyword evidence="6" id="KW-0862">Zinc</keyword>
<dbReference type="EMBL" id="CP097116">
    <property type="protein sequence ID" value="USS85451.1"/>
    <property type="molecule type" value="Genomic_DNA"/>
</dbReference>
<dbReference type="Gene3D" id="3.30.70.360">
    <property type="match status" value="2"/>
</dbReference>
<evidence type="ECO:0000256" key="7">
    <source>
        <dbReference type="ARBA" id="ARBA00022997"/>
    </source>
</evidence>
<evidence type="ECO:0000256" key="6">
    <source>
        <dbReference type="ARBA" id="ARBA00022833"/>
    </source>
</evidence>
<dbReference type="NCBIfam" id="TIGR01887">
    <property type="entry name" value="dipeptidaselike"/>
    <property type="match status" value="1"/>
</dbReference>
<sequence>MTDWKATAAKYQDQYLADLKQLVAIDSSRDVENQTDEFPLGPGPAKALNQFLTFADRDGFTTKNIDNVVGYIEYGTGDDYFAILGHADTVPAGNGWDTNPFELLVEEGQAIGRGTSDDKGPALSAYYGLRILKDLGIEPKLKIRLIIGTDEETNWTGMNRYFETEPAPKAGFSPDAEFPLINGEKGNVTFETHFDGASAIAEQQLLSFNAGLKENMVPRDAEAFVTMEDPDTVIQQFDTFIGASPVSGSASIVGKQVHFEVVGKAAHGMEPRNGINAGTYLAMFLKQLPLDQAGTNFIRFITNNLHDDSRAEQLGLQFHDDVMGDLTMNVGLMTYDAETGGVINTNFRYPKGIEPATIQQHLEQAAGPYQASVTQVSNMEPHFVPADDPLVTDLMAVYREQTGQAAAKPEVVGGGTFARLMEHGVAFGALFPGATDTMHQANEFQPVSDLMLAMSIYAQAIFTVTK</sequence>
<evidence type="ECO:0000313" key="9">
    <source>
        <dbReference type="EMBL" id="USS85451.1"/>
    </source>
</evidence>
<keyword evidence="4" id="KW-0479">Metal-binding</keyword>
<dbReference type="InterPro" id="IPR001261">
    <property type="entry name" value="ArgE/DapE_CS"/>
</dbReference>
<evidence type="ECO:0000256" key="8">
    <source>
        <dbReference type="ARBA" id="ARBA00023049"/>
    </source>
</evidence>
<dbReference type="Proteomes" id="UP001056707">
    <property type="component" value="Chromosome"/>
</dbReference>